<dbReference type="OrthoDB" id="224978at2"/>
<evidence type="ECO:0000313" key="11">
    <source>
        <dbReference type="Proteomes" id="UP000237968"/>
    </source>
</evidence>
<dbReference type="Gene3D" id="1.10.287.130">
    <property type="match status" value="1"/>
</dbReference>
<keyword evidence="7" id="KW-0812">Transmembrane</keyword>
<comment type="catalytic activity">
    <reaction evidence="1">
        <text>ATP + protein L-histidine = ADP + protein N-phospho-L-histidine.</text>
        <dbReference type="EC" id="2.7.13.3"/>
    </reaction>
</comment>
<dbReference type="InterPro" id="IPR003661">
    <property type="entry name" value="HisK_dim/P_dom"/>
</dbReference>
<dbReference type="PANTHER" id="PTHR43065">
    <property type="entry name" value="SENSOR HISTIDINE KINASE"/>
    <property type="match status" value="1"/>
</dbReference>
<proteinExistence type="predicted"/>
<feature type="coiled-coil region" evidence="5">
    <location>
        <begin position="242"/>
        <end position="283"/>
    </location>
</feature>
<dbReference type="Pfam" id="PF00072">
    <property type="entry name" value="Response_reg"/>
    <property type="match status" value="1"/>
</dbReference>
<evidence type="ECO:0000256" key="5">
    <source>
        <dbReference type="SAM" id="Coils"/>
    </source>
</evidence>
<feature type="domain" description="Response regulatory" evidence="9">
    <location>
        <begin position="545"/>
        <end position="661"/>
    </location>
</feature>
<dbReference type="CDD" id="cd00082">
    <property type="entry name" value="HisKA"/>
    <property type="match status" value="1"/>
</dbReference>
<dbReference type="PRINTS" id="PR00344">
    <property type="entry name" value="BCTRLSENSOR"/>
</dbReference>
<dbReference type="PROSITE" id="PS50110">
    <property type="entry name" value="RESPONSE_REGULATORY"/>
    <property type="match status" value="1"/>
</dbReference>
<dbReference type="InterPro" id="IPR005467">
    <property type="entry name" value="His_kinase_dom"/>
</dbReference>
<evidence type="ECO:0000256" key="3">
    <source>
        <dbReference type="ARBA" id="ARBA00022553"/>
    </source>
</evidence>
<dbReference type="Gene3D" id="3.40.50.2300">
    <property type="match status" value="1"/>
</dbReference>
<evidence type="ECO:0000256" key="6">
    <source>
        <dbReference type="SAM" id="MobiDB-lite"/>
    </source>
</evidence>
<feature type="transmembrane region" description="Helical" evidence="7">
    <location>
        <begin position="96"/>
        <end position="113"/>
    </location>
</feature>
<evidence type="ECO:0000259" key="8">
    <source>
        <dbReference type="PROSITE" id="PS50109"/>
    </source>
</evidence>
<dbReference type="InterPro" id="IPR004358">
    <property type="entry name" value="Sig_transdc_His_kin-like_C"/>
</dbReference>
<keyword evidence="5" id="KW-0175">Coiled coil</keyword>
<keyword evidence="7" id="KW-0472">Membrane</keyword>
<dbReference type="InterPro" id="IPR036890">
    <property type="entry name" value="HATPase_C_sf"/>
</dbReference>
<sequence>MGDRKSEREGSGPAASSSIRISASRSSRPADTSDSRLTASQTAPTAISGGAATDELASSSVLTRNNAMLFLVAAVCTTAFLVTELATGSIRGFSWSYLWLVAAAALSWLAFILRDRGGQPIWTALIGVACLNTLLSSDSMLGFVVLAGVLVILMWSGMILQPRHNALLAAYTVFAMWALDGEFVLTPAQMSAETRETPAETAGPEAEAAETSKKYALPVLATFIFIPLGFGATLHMRQRTAENSLRASVAKLEEQREELNRRLEGKNTEIELAREQLFEAQKLKTVGTMAAGLAHELNNILTPIRGHAELIAEGDHKIEQTRRYGQRILDSAVAAAQITQALLTYAHKDTFQPVRSNLRQLLQSTILPVLSKTLPGNVYLKIELARSVSVDVDRHLFQQAIVNLVFNACDAMPEGGEITIGLTTSSEYPGEKGDKPDTGDAAESDESIERSALVTVTDTGTGIEDEHLRQIFDPFFTTKAVGSGSGLGLAMVMGTITRHHGRVDVESKIGEGTTFKIYLPLTASDDKTDAHKPWPVLRGDANGPVVVVLTEDQDALDEFEELLEATECAPICTSDAKGATPLLTEMGDKVDLLILDLEIEATDGKRLFKTVRELFPEMPVILLSEQPTDPMVQRMIAAGPTRSVRKPMDNRLFSALLTDLLNPADGYVRDFTPVPINPGSDVSGPHPRAT</sequence>
<dbReference type="Gene3D" id="3.30.565.10">
    <property type="entry name" value="Histidine kinase-like ATPase, C-terminal domain"/>
    <property type="match status" value="1"/>
</dbReference>
<protein>
    <recommendedName>
        <fullName evidence="2">histidine kinase</fullName>
        <ecNumber evidence="2">2.7.13.3</ecNumber>
    </recommendedName>
</protein>
<dbReference type="SUPFAM" id="SSF52172">
    <property type="entry name" value="CheY-like"/>
    <property type="match status" value="1"/>
</dbReference>
<dbReference type="InterPro" id="IPR001789">
    <property type="entry name" value="Sig_transdc_resp-reg_receiver"/>
</dbReference>
<accession>A0A2S9YHW3</accession>
<feature type="region of interest" description="Disordered" evidence="6">
    <location>
        <begin position="421"/>
        <end position="449"/>
    </location>
</feature>
<feature type="transmembrane region" description="Helical" evidence="7">
    <location>
        <begin position="167"/>
        <end position="185"/>
    </location>
</feature>
<dbReference type="InterPro" id="IPR003594">
    <property type="entry name" value="HATPase_dom"/>
</dbReference>
<dbReference type="Pfam" id="PF00512">
    <property type="entry name" value="HisKA"/>
    <property type="match status" value="1"/>
</dbReference>
<keyword evidence="10" id="KW-0808">Transferase</keyword>
<dbReference type="InterPro" id="IPR011006">
    <property type="entry name" value="CheY-like_superfamily"/>
</dbReference>
<dbReference type="EC" id="2.7.13.3" evidence="2"/>
<dbReference type="SUPFAM" id="SSF47384">
    <property type="entry name" value="Homodimeric domain of signal transducing histidine kinase"/>
    <property type="match status" value="1"/>
</dbReference>
<dbReference type="SMART" id="SM00387">
    <property type="entry name" value="HATPase_c"/>
    <property type="match status" value="1"/>
</dbReference>
<organism evidence="10 11">
    <name type="scientific">Enhygromyxa salina</name>
    <dbReference type="NCBI Taxonomy" id="215803"/>
    <lineage>
        <taxon>Bacteria</taxon>
        <taxon>Pseudomonadati</taxon>
        <taxon>Myxococcota</taxon>
        <taxon>Polyangia</taxon>
        <taxon>Nannocystales</taxon>
        <taxon>Nannocystaceae</taxon>
        <taxon>Enhygromyxa</taxon>
    </lineage>
</organism>
<dbReference type="SMART" id="SM00388">
    <property type="entry name" value="HisKA"/>
    <property type="match status" value="1"/>
</dbReference>
<keyword evidence="7" id="KW-1133">Transmembrane helix</keyword>
<feature type="compositionally biased region" description="Basic and acidic residues" evidence="6">
    <location>
        <begin position="429"/>
        <end position="438"/>
    </location>
</feature>
<keyword evidence="11" id="KW-1185">Reference proteome</keyword>
<evidence type="ECO:0000256" key="7">
    <source>
        <dbReference type="SAM" id="Phobius"/>
    </source>
</evidence>
<feature type="region of interest" description="Disordered" evidence="6">
    <location>
        <begin position="1"/>
        <end position="41"/>
    </location>
</feature>
<dbReference type="InterPro" id="IPR036097">
    <property type="entry name" value="HisK_dim/P_sf"/>
</dbReference>
<dbReference type="Proteomes" id="UP000237968">
    <property type="component" value="Unassembled WGS sequence"/>
</dbReference>
<evidence type="ECO:0000259" key="9">
    <source>
        <dbReference type="PROSITE" id="PS50110"/>
    </source>
</evidence>
<gene>
    <name evidence="10" type="primary">virA_2</name>
    <name evidence="10" type="ORF">ENSA5_05830</name>
</gene>
<feature type="transmembrane region" description="Helical" evidence="7">
    <location>
        <begin position="68"/>
        <end position="90"/>
    </location>
</feature>
<feature type="compositionally biased region" description="Basic and acidic residues" evidence="6">
    <location>
        <begin position="1"/>
        <end position="10"/>
    </location>
</feature>
<feature type="compositionally biased region" description="Low complexity" evidence="6">
    <location>
        <begin position="11"/>
        <end position="30"/>
    </location>
</feature>
<dbReference type="Pfam" id="PF02518">
    <property type="entry name" value="HATPase_c"/>
    <property type="match status" value="1"/>
</dbReference>
<evidence type="ECO:0000256" key="1">
    <source>
        <dbReference type="ARBA" id="ARBA00000085"/>
    </source>
</evidence>
<evidence type="ECO:0000256" key="2">
    <source>
        <dbReference type="ARBA" id="ARBA00012438"/>
    </source>
</evidence>
<feature type="transmembrane region" description="Helical" evidence="7">
    <location>
        <begin position="141"/>
        <end position="160"/>
    </location>
</feature>
<comment type="caution">
    <text evidence="10">The sequence shown here is derived from an EMBL/GenBank/DDBJ whole genome shotgun (WGS) entry which is preliminary data.</text>
</comment>
<feature type="modified residue" description="4-aspartylphosphate" evidence="4">
    <location>
        <position position="596"/>
    </location>
</feature>
<feature type="transmembrane region" description="Helical" evidence="7">
    <location>
        <begin position="215"/>
        <end position="236"/>
    </location>
</feature>
<dbReference type="EMBL" id="PVNK01000030">
    <property type="protein sequence ID" value="PRQ04669.1"/>
    <property type="molecule type" value="Genomic_DNA"/>
</dbReference>
<dbReference type="PANTHER" id="PTHR43065:SF42">
    <property type="entry name" value="TWO-COMPONENT SENSOR PPRA"/>
    <property type="match status" value="1"/>
</dbReference>
<dbReference type="SUPFAM" id="SSF55874">
    <property type="entry name" value="ATPase domain of HSP90 chaperone/DNA topoisomerase II/histidine kinase"/>
    <property type="match status" value="1"/>
</dbReference>
<evidence type="ECO:0000313" key="10">
    <source>
        <dbReference type="EMBL" id="PRQ04669.1"/>
    </source>
</evidence>
<dbReference type="GO" id="GO:0000155">
    <property type="term" value="F:phosphorelay sensor kinase activity"/>
    <property type="evidence" value="ECO:0007669"/>
    <property type="project" value="InterPro"/>
</dbReference>
<dbReference type="AlphaFoldDB" id="A0A2S9YHW3"/>
<keyword evidence="3 4" id="KW-0597">Phosphoprotein</keyword>
<evidence type="ECO:0000256" key="4">
    <source>
        <dbReference type="PROSITE-ProRule" id="PRU00169"/>
    </source>
</evidence>
<dbReference type="PROSITE" id="PS50109">
    <property type="entry name" value="HIS_KIN"/>
    <property type="match status" value="1"/>
</dbReference>
<name>A0A2S9YHW3_9BACT</name>
<dbReference type="SMART" id="SM00448">
    <property type="entry name" value="REC"/>
    <property type="match status" value="1"/>
</dbReference>
<reference evidence="10 11" key="1">
    <citation type="submission" date="2018-03" db="EMBL/GenBank/DDBJ databases">
        <title>Draft Genome Sequences of the Obligatory Marine Myxobacteria Enhygromyxa salina SWB005.</title>
        <authorList>
            <person name="Poehlein A."/>
            <person name="Moghaddam J.A."/>
            <person name="Harms H."/>
            <person name="Alanjari M."/>
            <person name="Koenig G.M."/>
            <person name="Daniel R."/>
            <person name="Schaeberle T.F."/>
        </authorList>
    </citation>
    <scope>NUCLEOTIDE SEQUENCE [LARGE SCALE GENOMIC DNA]</scope>
    <source>
        <strain evidence="10 11">SWB005</strain>
    </source>
</reference>
<feature type="domain" description="Histidine kinase" evidence="8">
    <location>
        <begin position="292"/>
        <end position="523"/>
    </location>
</feature>